<dbReference type="PANTHER" id="PTHR33376">
    <property type="match status" value="1"/>
</dbReference>
<dbReference type="InterPro" id="IPR018389">
    <property type="entry name" value="DctP_fam"/>
</dbReference>
<sequence>MPPGSYSEDVSRMIPSLRLSLTVAVATLLAGPALAQDALPSVNWRIATMGSPRAATTHIETIKKFVEEKTDSRFSITIGYGTFGDSREFLDLIKIGAIQGATVQASVSAERLPLYTVLDLPFLPISGAEEQRAVHDAVHLNKAILREFAGWGAFPFMSSLLPTYELMGKGNPPQKLADISGMRMRALGGNGDALSKFGAVTSNMPPQEMYVAMDRGLISAVALPYYAHVSYRTYELGDWMTTNMGMSGTALPVVLSIEAWDALPQQYRDVLMEAREAAYAAQIAAMEHDTAAALDKIKASGMTLIEISDEDMAELRRVGARPIWEEWVAKNSAAHPEAQALLDFVLGAADAPAAR</sequence>
<protein>
    <recommendedName>
        <fullName evidence="4">TRAP-type C4-dicarboxylate transport system substrate-binding protein</fullName>
    </recommendedName>
</protein>
<organism evidence="2 3">
    <name type="scientific">Propylenella binzhouense</name>
    <dbReference type="NCBI Taxonomy" id="2555902"/>
    <lineage>
        <taxon>Bacteria</taxon>
        <taxon>Pseudomonadati</taxon>
        <taxon>Pseudomonadota</taxon>
        <taxon>Alphaproteobacteria</taxon>
        <taxon>Hyphomicrobiales</taxon>
        <taxon>Propylenellaceae</taxon>
        <taxon>Propylenella</taxon>
    </lineage>
</organism>
<accession>A0A964WS88</accession>
<name>A0A964WS88_9HYPH</name>
<dbReference type="PANTHER" id="PTHR33376:SF5">
    <property type="entry name" value="EXTRACYTOPLASMIC SOLUTE RECEPTOR PROTEIN"/>
    <property type="match status" value="1"/>
</dbReference>
<dbReference type="Proteomes" id="UP000773614">
    <property type="component" value="Unassembled WGS sequence"/>
</dbReference>
<evidence type="ECO:0000256" key="1">
    <source>
        <dbReference type="ARBA" id="ARBA00022729"/>
    </source>
</evidence>
<reference evidence="2" key="1">
    <citation type="submission" date="2019-03" db="EMBL/GenBank/DDBJ databases">
        <title>Afifella sp. nov., isolated from activated sludge.</title>
        <authorList>
            <person name="Li Q."/>
            <person name="Liu Y."/>
        </authorList>
    </citation>
    <scope>NUCLEOTIDE SEQUENCE</scope>
    <source>
        <strain evidence="2">L72</strain>
    </source>
</reference>
<keyword evidence="3" id="KW-1185">Reference proteome</keyword>
<proteinExistence type="predicted"/>
<evidence type="ECO:0008006" key="4">
    <source>
        <dbReference type="Google" id="ProtNLM"/>
    </source>
</evidence>
<dbReference type="NCBIfam" id="NF037995">
    <property type="entry name" value="TRAP_S1"/>
    <property type="match status" value="1"/>
</dbReference>
<evidence type="ECO:0000313" key="3">
    <source>
        <dbReference type="Proteomes" id="UP000773614"/>
    </source>
</evidence>
<keyword evidence="1" id="KW-0732">Signal</keyword>
<dbReference type="Pfam" id="PF03480">
    <property type="entry name" value="DctP"/>
    <property type="match status" value="1"/>
</dbReference>
<dbReference type="AlphaFoldDB" id="A0A964WS88"/>
<dbReference type="Gene3D" id="3.40.190.170">
    <property type="entry name" value="Bacterial extracellular solute-binding protein, family 7"/>
    <property type="match status" value="1"/>
</dbReference>
<gene>
    <name evidence="2" type="ORF">E4O86_02445</name>
</gene>
<dbReference type="InterPro" id="IPR038404">
    <property type="entry name" value="TRAP_DctP_sf"/>
</dbReference>
<dbReference type="GO" id="GO:0055085">
    <property type="term" value="P:transmembrane transport"/>
    <property type="evidence" value="ECO:0007669"/>
    <property type="project" value="InterPro"/>
</dbReference>
<comment type="caution">
    <text evidence="2">The sequence shown here is derived from an EMBL/GenBank/DDBJ whole genome shotgun (WGS) entry which is preliminary data.</text>
</comment>
<evidence type="ECO:0000313" key="2">
    <source>
        <dbReference type="EMBL" id="MYZ46580.1"/>
    </source>
</evidence>
<dbReference type="EMBL" id="SPKJ01000004">
    <property type="protein sequence ID" value="MYZ46580.1"/>
    <property type="molecule type" value="Genomic_DNA"/>
</dbReference>